<proteinExistence type="predicted"/>
<name>A0A168L948_MUCCL</name>
<protein>
    <submittedName>
        <fullName evidence="1">Uncharacterized protein</fullName>
    </submittedName>
</protein>
<reference evidence="1 2" key="1">
    <citation type="submission" date="2015-06" db="EMBL/GenBank/DDBJ databases">
        <title>Expansion of signal transduction pathways in fungi by whole-genome duplication.</title>
        <authorList>
            <consortium name="DOE Joint Genome Institute"/>
            <person name="Corrochano L.M."/>
            <person name="Kuo A."/>
            <person name="Marcet-Houben M."/>
            <person name="Polaino S."/>
            <person name="Salamov A."/>
            <person name="Villalobos J.M."/>
            <person name="Alvarez M.I."/>
            <person name="Avalos J."/>
            <person name="Benito E.P."/>
            <person name="Benoit I."/>
            <person name="Burger G."/>
            <person name="Camino L.P."/>
            <person name="Canovas D."/>
            <person name="Cerda-Olmedo E."/>
            <person name="Cheng J.-F."/>
            <person name="Dominguez A."/>
            <person name="Elias M."/>
            <person name="Eslava A.P."/>
            <person name="Glaser F."/>
            <person name="Grimwood J."/>
            <person name="Gutierrez G."/>
            <person name="Heitman J."/>
            <person name="Henrissat B."/>
            <person name="Iturriaga E.A."/>
            <person name="Lang B.F."/>
            <person name="Lavin J.L."/>
            <person name="Lee S."/>
            <person name="Li W."/>
            <person name="Lindquist E."/>
            <person name="Lopez-Garcia S."/>
            <person name="Luque E.M."/>
            <person name="Marcos A.T."/>
            <person name="Martin J."/>
            <person name="Mccluskey K."/>
            <person name="Medina H.R."/>
            <person name="Miralles-Duran A."/>
            <person name="Miyazaki A."/>
            <person name="Munoz-Torres E."/>
            <person name="Oguiza J.A."/>
            <person name="Ohm R."/>
            <person name="Olmedo M."/>
            <person name="Orejas M."/>
            <person name="Ortiz-Castellanos L."/>
            <person name="Pisabarro A.G."/>
            <person name="Rodriguez-Romero J."/>
            <person name="Ruiz-Herrera J."/>
            <person name="Ruiz-Vazquez R."/>
            <person name="Sanz C."/>
            <person name="Schackwitz W."/>
            <person name="Schmutz J."/>
            <person name="Shahriari M."/>
            <person name="Shelest E."/>
            <person name="Silva-Franco F."/>
            <person name="Soanes D."/>
            <person name="Syed K."/>
            <person name="Tagua V.G."/>
            <person name="Talbot N.J."/>
            <person name="Thon M."/>
            <person name="De Vries R.P."/>
            <person name="Wiebenga A."/>
            <person name="Yadav J.S."/>
            <person name="Braun E.L."/>
            <person name="Baker S."/>
            <person name="Garre V."/>
            <person name="Horwitz B."/>
            <person name="Torres-Martinez S."/>
            <person name="Idnurm A."/>
            <person name="Herrera-Estrella A."/>
            <person name="Gabaldon T."/>
            <person name="Grigoriev I.V."/>
        </authorList>
    </citation>
    <scope>NUCLEOTIDE SEQUENCE [LARGE SCALE GENOMIC DNA]</scope>
    <source>
        <strain evidence="1 2">CBS 277.49</strain>
    </source>
</reference>
<gene>
    <name evidence="1" type="ORF">MUCCIDRAFT_110104</name>
</gene>
<organism evidence="1 2">
    <name type="scientific">Mucor lusitanicus CBS 277.49</name>
    <dbReference type="NCBI Taxonomy" id="747725"/>
    <lineage>
        <taxon>Eukaryota</taxon>
        <taxon>Fungi</taxon>
        <taxon>Fungi incertae sedis</taxon>
        <taxon>Mucoromycota</taxon>
        <taxon>Mucoromycotina</taxon>
        <taxon>Mucoromycetes</taxon>
        <taxon>Mucorales</taxon>
        <taxon>Mucorineae</taxon>
        <taxon>Mucoraceae</taxon>
        <taxon>Mucor</taxon>
    </lineage>
</organism>
<keyword evidence="2" id="KW-1185">Reference proteome</keyword>
<dbReference type="Proteomes" id="UP000077051">
    <property type="component" value="Unassembled WGS sequence"/>
</dbReference>
<dbReference type="EMBL" id="AMYB01000004">
    <property type="protein sequence ID" value="OAD03250.1"/>
    <property type="molecule type" value="Genomic_DNA"/>
</dbReference>
<evidence type="ECO:0000313" key="2">
    <source>
        <dbReference type="Proteomes" id="UP000077051"/>
    </source>
</evidence>
<comment type="caution">
    <text evidence="1">The sequence shown here is derived from an EMBL/GenBank/DDBJ whole genome shotgun (WGS) entry which is preliminary data.</text>
</comment>
<dbReference type="AlphaFoldDB" id="A0A168L948"/>
<dbReference type="VEuPathDB" id="FungiDB:MUCCIDRAFT_110104"/>
<accession>A0A168L948</accession>
<sequence>MLFNRIQARCASVLASLPPSPHSSNHCIHQTQQHIITPASLPITATSNNAFNPNYIPKNTKERLTLGELYKVLDNSKSMYRMIQNEYLKDDELLHLEEADQELSLEELLEEQYKLIQLLKKK</sequence>
<evidence type="ECO:0000313" key="1">
    <source>
        <dbReference type="EMBL" id="OAD03250.1"/>
    </source>
</evidence>
<dbReference type="OrthoDB" id="2225742at2759"/>